<reference evidence="2 3" key="1">
    <citation type="submission" date="2019-08" db="EMBL/GenBank/DDBJ databases">
        <title>Bradyrhizobium hipponensis sp. nov., a rhizobium isolated from a Lupinus angustifolius root nodule in Tunisia.</title>
        <authorList>
            <person name="Off K."/>
            <person name="Rejili M."/>
            <person name="Mars M."/>
            <person name="Brachmann A."/>
            <person name="Marin M."/>
        </authorList>
    </citation>
    <scope>NUCLEOTIDE SEQUENCE [LARGE SCALE GENOMIC DNA]</scope>
    <source>
        <strain evidence="2 3">CTAW11</strain>
    </source>
</reference>
<dbReference type="PANTHER" id="PTHR34109:SF1">
    <property type="entry name" value="VOC DOMAIN-CONTAINING PROTEIN"/>
    <property type="match status" value="1"/>
</dbReference>
<dbReference type="OrthoDB" id="5522469at2"/>
<keyword evidence="3" id="KW-1185">Reference proteome</keyword>
<dbReference type="AlphaFoldDB" id="A0A5S4WDP8"/>
<dbReference type="PROSITE" id="PS51819">
    <property type="entry name" value="VOC"/>
    <property type="match status" value="1"/>
</dbReference>
<accession>A0A5S4WDP8</accession>
<name>A0A5S4WDP8_9BRAD</name>
<dbReference type="EMBL" id="VSSR01000080">
    <property type="protein sequence ID" value="TYL72987.1"/>
    <property type="molecule type" value="Genomic_DNA"/>
</dbReference>
<dbReference type="PANTHER" id="PTHR34109">
    <property type="entry name" value="BNAUNNG04460D PROTEIN-RELATED"/>
    <property type="match status" value="1"/>
</dbReference>
<dbReference type="InterPro" id="IPR029068">
    <property type="entry name" value="Glyas_Bleomycin-R_OHBP_Dase"/>
</dbReference>
<proteinExistence type="predicted"/>
<evidence type="ECO:0000259" key="1">
    <source>
        <dbReference type="PROSITE" id="PS51819"/>
    </source>
</evidence>
<gene>
    <name evidence="2" type="ORF">FXB38_37500</name>
</gene>
<comment type="caution">
    <text evidence="2">The sequence shown here is derived from an EMBL/GenBank/DDBJ whole genome shotgun (WGS) entry which is preliminary data.</text>
</comment>
<dbReference type="RefSeq" id="WP_148755956.1">
    <property type="nucleotide sequence ID" value="NZ_VSSR01000080.1"/>
</dbReference>
<dbReference type="Proteomes" id="UP000324853">
    <property type="component" value="Unassembled WGS sequence"/>
</dbReference>
<organism evidence="2 3">
    <name type="scientific">Bradyrhizobium cytisi</name>
    <dbReference type="NCBI Taxonomy" id="515489"/>
    <lineage>
        <taxon>Bacteria</taxon>
        <taxon>Pseudomonadati</taxon>
        <taxon>Pseudomonadota</taxon>
        <taxon>Alphaproteobacteria</taxon>
        <taxon>Hyphomicrobiales</taxon>
        <taxon>Nitrobacteraceae</taxon>
        <taxon>Bradyrhizobium</taxon>
    </lineage>
</organism>
<dbReference type="SUPFAM" id="SSF54593">
    <property type="entry name" value="Glyoxalase/Bleomycin resistance protein/Dihydroxybiphenyl dioxygenase"/>
    <property type="match status" value="1"/>
</dbReference>
<evidence type="ECO:0000313" key="3">
    <source>
        <dbReference type="Proteomes" id="UP000324853"/>
    </source>
</evidence>
<evidence type="ECO:0000313" key="2">
    <source>
        <dbReference type="EMBL" id="TYL72987.1"/>
    </source>
</evidence>
<dbReference type="InterPro" id="IPR041581">
    <property type="entry name" value="Glyoxalase_6"/>
</dbReference>
<feature type="domain" description="VOC" evidence="1">
    <location>
        <begin position="1"/>
        <end position="122"/>
    </location>
</feature>
<dbReference type="Gene3D" id="3.10.180.10">
    <property type="entry name" value="2,3-Dihydroxybiphenyl 1,2-Dioxygenase, domain 1"/>
    <property type="match status" value="1"/>
</dbReference>
<dbReference type="Pfam" id="PF18029">
    <property type="entry name" value="Glyoxalase_6"/>
    <property type="match status" value="1"/>
</dbReference>
<sequence>MTVLLNIDVPDIEAATTFYTVAFGLTVGRRFGSDFVELVGWPAPVYLLTKPAGSLGAGSDRRRYDRHWTPLHVDVVVDDVDAAVERALRAGAVLEAPARDAPYGRIAMLADPFGHGFCLLAFSAKGYDALLGSQDG</sequence>
<protein>
    <submittedName>
        <fullName evidence="2">VOC family protein</fullName>
    </submittedName>
</protein>
<dbReference type="InterPro" id="IPR037523">
    <property type="entry name" value="VOC_core"/>
</dbReference>